<dbReference type="EMBL" id="JAVLVU010000001">
    <property type="protein sequence ID" value="MDT3403838.1"/>
    <property type="molecule type" value="Genomic_DNA"/>
</dbReference>
<dbReference type="Pfam" id="PF16371">
    <property type="entry name" value="MetallophosN"/>
    <property type="match status" value="1"/>
</dbReference>
<dbReference type="RefSeq" id="WP_311951175.1">
    <property type="nucleotide sequence ID" value="NZ_JAVLVU010000001.1"/>
</dbReference>
<evidence type="ECO:0000259" key="3">
    <source>
        <dbReference type="Pfam" id="PF16371"/>
    </source>
</evidence>
<dbReference type="InterPro" id="IPR051918">
    <property type="entry name" value="STPP_CPPED1"/>
</dbReference>
<dbReference type="Gene3D" id="3.60.21.10">
    <property type="match status" value="1"/>
</dbReference>
<dbReference type="InterPro" id="IPR029052">
    <property type="entry name" value="Metallo-depent_PP-like"/>
</dbReference>
<dbReference type="PANTHER" id="PTHR43143:SF1">
    <property type="entry name" value="SERINE_THREONINE-PROTEIN PHOSPHATASE CPPED1"/>
    <property type="match status" value="1"/>
</dbReference>
<evidence type="ECO:0000259" key="2">
    <source>
        <dbReference type="Pfam" id="PF16370"/>
    </source>
</evidence>
<dbReference type="Pfam" id="PF16370">
    <property type="entry name" value="MetallophosC"/>
    <property type="match status" value="1"/>
</dbReference>
<dbReference type="Proteomes" id="UP001258315">
    <property type="component" value="Unassembled WGS sequence"/>
</dbReference>
<feature type="domain" description="Calcineurin-like phosphoesterase C-terminal" evidence="2">
    <location>
        <begin position="316"/>
        <end position="457"/>
    </location>
</feature>
<organism evidence="4 5">
    <name type="scientific">Mucilaginibacter terrae</name>
    <dbReference type="NCBI Taxonomy" id="1955052"/>
    <lineage>
        <taxon>Bacteria</taxon>
        <taxon>Pseudomonadati</taxon>
        <taxon>Bacteroidota</taxon>
        <taxon>Sphingobacteriia</taxon>
        <taxon>Sphingobacteriales</taxon>
        <taxon>Sphingobacteriaceae</taxon>
        <taxon>Mucilaginibacter</taxon>
    </lineage>
</organism>
<gene>
    <name evidence="4" type="ORF">QE417_002910</name>
</gene>
<comment type="caution">
    <text evidence="4">The sequence shown here is derived from an EMBL/GenBank/DDBJ whole genome shotgun (WGS) entry which is preliminary data.</text>
</comment>
<sequence>MNRRLFIQRSLVITGALSLRLKNTFGFNRSAAVTGKVTANGKPLANVLISDGFSIVPTAADGSYQLSPDAKAEFVFISIPSGYEFPHDKFLTRHYRRLSEGSELNFELVPLKQDDSKHTFIVWADPQVRNKKDVAQMMAQSVPDTRKTVESLAGQLVHGIGVGDLAWDNLEFFNDYDKAIGQIGVPFFQGLGNHDMDYRQGGDETSDRTFKSHYGPTYYSFNRGRAHYVMIDDVRYLGREREYDGYITEEQLAWLEKDLKFVKKDDLLIICLHIPVYNQVKNNKDLYRLLRPFKNVHIMSGHTHYNENNIDGNIYEHNHGTVCGAWWTGPVCEDGCPRGYGVYSVEGNNLKWYYKSMDTDKTNQLSIFIDEEGKASANVYNWDPQWKVEYWIDGQYKGIMKNEPGLDPVATRLYLGDKLPAGRTFPEPRETKHLFVAKMKGGKKIKVVATDRFGDKYEREMEA</sequence>
<name>A0ABU3GVP7_9SPHI</name>
<keyword evidence="5" id="KW-1185">Reference proteome</keyword>
<dbReference type="Pfam" id="PF00149">
    <property type="entry name" value="Metallophos"/>
    <property type="match status" value="1"/>
</dbReference>
<feature type="domain" description="Calcineurin-like phosphoesterase N-terminal" evidence="3">
    <location>
        <begin position="35"/>
        <end position="108"/>
    </location>
</feature>
<feature type="domain" description="Calcineurin-like phosphoesterase" evidence="1">
    <location>
        <begin position="163"/>
        <end position="305"/>
    </location>
</feature>
<proteinExistence type="predicted"/>
<dbReference type="InterPro" id="IPR032288">
    <property type="entry name" value="Metallophos_C"/>
</dbReference>
<dbReference type="SUPFAM" id="SSF56300">
    <property type="entry name" value="Metallo-dependent phosphatases"/>
    <property type="match status" value="1"/>
</dbReference>
<evidence type="ECO:0008006" key="6">
    <source>
        <dbReference type="Google" id="ProtNLM"/>
    </source>
</evidence>
<evidence type="ECO:0000313" key="4">
    <source>
        <dbReference type="EMBL" id="MDT3403838.1"/>
    </source>
</evidence>
<dbReference type="InterPro" id="IPR032285">
    <property type="entry name" value="Metallophos_N"/>
</dbReference>
<protein>
    <recommendedName>
        <fullName evidence="6">Metallophosphoesterase</fullName>
    </recommendedName>
</protein>
<dbReference type="PANTHER" id="PTHR43143">
    <property type="entry name" value="METALLOPHOSPHOESTERASE, CALCINEURIN SUPERFAMILY"/>
    <property type="match status" value="1"/>
</dbReference>
<accession>A0ABU3GVP7</accession>
<dbReference type="InterPro" id="IPR004843">
    <property type="entry name" value="Calcineurin-like_PHP"/>
</dbReference>
<evidence type="ECO:0000259" key="1">
    <source>
        <dbReference type="Pfam" id="PF00149"/>
    </source>
</evidence>
<evidence type="ECO:0000313" key="5">
    <source>
        <dbReference type="Proteomes" id="UP001258315"/>
    </source>
</evidence>
<reference evidence="5" key="1">
    <citation type="submission" date="2023-07" db="EMBL/GenBank/DDBJ databases">
        <title>Functional and genomic diversity of the sorghum phyllosphere microbiome.</title>
        <authorList>
            <person name="Shade A."/>
        </authorList>
    </citation>
    <scope>NUCLEOTIDE SEQUENCE [LARGE SCALE GENOMIC DNA]</scope>
    <source>
        <strain evidence="5">SORGH_AS_0422</strain>
    </source>
</reference>